<sequence length="415" mass="48777">MDSNLHSAQKLKAEIQASKLFRFLMTKEQKEEAERIEIQLNHTIEVIEKYYKYFSDSGWCLYDSMNIKVAEKAVIAYETQGKEEGEQVLLSFYKSDVKEVIHWIKNKAKPFMDRYDLIQKAFDDHFNGRYYASIPLFLIIIDGAVNDYTHSKGFFAEGTDVTAWDCLVGCDDSLLKMQKIYTLSRTKTNNDEIRIPYRNGILHGRDLNYGNEYVSCKCVALLFALADWMQLKSNEDNRKEQFEKENNPPPISESLAKIKQNREDRKIISEWKPRKVIIEQDMPRCPKLEDCEQYPYVVPIIKTFEAWHKRNYGELSKHLKKLFSYEGTDSKRAGECKKLFSSKQLIDFEIQEIEERGCCLTRILTKVTWKKEDETITELLEFGSAYLNQNDETASPWRNNGEWQIIPWKVQGLYE</sequence>
<protein>
    <submittedName>
        <fullName evidence="1">Conserved domain protein</fullName>
    </submittedName>
</protein>
<dbReference type="eggNOG" id="COG3012">
    <property type="taxonomic scope" value="Bacteria"/>
</dbReference>
<evidence type="ECO:0000313" key="1">
    <source>
        <dbReference type="EMBL" id="EGC01514.1"/>
    </source>
</evidence>
<organism evidence="1 2">
    <name type="scientific">Ruminococcus albus 8</name>
    <dbReference type="NCBI Taxonomy" id="246199"/>
    <lineage>
        <taxon>Bacteria</taxon>
        <taxon>Bacillati</taxon>
        <taxon>Bacillota</taxon>
        <taxon>Clostridia</taxon>
        <taxon>Eubacteriales</taxon>
        <taxon>Oscillospiraceae</taxon>
        <taxon>Ruminococcus</taxon>
    </lineage>
</organism>
<dbReference type="RefSeq" id="WP_002852682.1">
    <property type="nucleotide sequence ID" value="NZ_ADKM02000129.1"/>
</dbReference>
<gene>
    <name evidence="1" type="ORF">CUS_4646</name>
</gene>
<evidence type="ECO:0000313" key="2">
    <source>
        <dbReference type="Proteomes" id="UP000004259"/>
    </source>
</evidence>
<comment type="caution">
    <text evidence="1">The sequence shown here is derived from an EMBL/GenBank/DDBJ whole genome shotgun (WGS) entry which is preliminary data.</text>
</comment>
<keyword evidence="2" id="KW-1185">Reference proteome</keyword>
<dbReference type="AlphaFoldDB" id="E9SGT5"/>
<dbReference type="STRING" id="246199.CUS_4646"/>
<accession>E9SGT5</accession>
<dbReference type="OrthoDB" id="5107704at2"/>
<dbReference type="EMBL" id="ADKM02000129">
    <property type="protein sequence ID" value="EGC01514.1"/>
    <property type="molecule type" value="Genomic_DNA"/>
</dbReference>
<reference evidence="1 2" key="1">
    <citation type="submission" date="2011-02" db="EMBL/GenBank/DDBJ databases">
        <authorList>
            <person name="Nelson K.E."/>
            <person name="Sutton G."/>
            <person name="Torralba M."/>
            <person name="Durkin S."/>
            <person name="Harkins D."/>
            <person name="Montgomery R."/>
            <person name="Ziemer C."/>
            <person name="Klaassens E."/>
            <person name="Ocuiv P."/>
            <person name="Morrison M."/>
        </authorList>
    </citation>
    <scope>NUCLEOTIDE SEQUENCE [LARGE SCALE GENOMIC DNA]</scope>
    <source>
        <strain evidence="1 2">8</strain>
    </source>
</reference>
<dbReference type="Proteomes" id="UP000004259">
    <property type="component" value="Unassembled WGS sequence"/>
</dbReference>
<name>E9SGT5_RUMAL</name>
<proteinExistence type="predicted"/>